<dbReference type="InterPro" id="IPR036188">
    <property type="entry name" value="FAD/NAD-bd_sf"/>
</dbReference>
<dbReference type="RefSeq" id="WP_184886615.1">
    <property type="nucleotide sequence ID" value="NZ_BOOV01000006.1"/>
</dbReference>
<dbReference type="AlphaFoldDB" id="A0A7W7GE49"/>
<dbReference type="Proteomes" id="UP000542210">
    <property type="component" value="Unassembled WGS sequence"/>
</dbReference>
<sequence length="500" mass="52879">MTASICVVGAGATGIRLVERIRAHASAGPLDVHVVDPQAAGTAARGPSPDGLRVHAHRAGAVDLSGRFVLLDDGTRLDTGAVVLAQAWPDVLPSPRERELRDFARDHGLYYRPAGHAGGRPSLDRVAGGRPVLVLGLGAVMSGVVARLTTGRGGRFRPGRDGGPVYLPSGAEPVIHVGSPRGVPHHARHAYRTGGPPPSPRFVTALGPGPHDFRREVWPLVAKDLAYAYYHHLLTLHRDRARMGWPGFAAAFAPEEWDGAAMRALIRAAVPRFEDRLTFARLDRPLAGMRFGDLAGLQRWMHGYLSADLARRADPAHSADLAMIEGLRGVLDALAGRVPQDAWLHRLARHAAGGLSATRIAELRALGRAGVLTFLGAAARVDPSADGAWRATSASVPGAVTATAFVDARRPAPSLDRTRDPLLRRLHDRGECAEECGRLKVSLPGNRIVDSSGAAHPRRFALGGWTTGADPLSADDPPPLDALARAVLAATAGPTVPRVA</sequence>
<dbReference type="EMBL" id="JACHND010000001">
    <property type="protein sequence ID" value="MBB4705129.1"/>
    <property type="molecule type" value="Genomic_DNA"/>
</dbReference>
<dbReference type="SUPFAM" id="SSF51905">
    <property type="entry name" value="FAD/NAD(P)-binding domain"/>
    <property type="match status" value="1"/>
</dbReference>
<name>A0A7W7GE49_9ACTN</name>
<reference evidence="1 2" key="1">
    <citation type="submission" date="2020-08" db="EMBL/GenBank/DDBJ databases">
        <title>Sequencing the genomes of 1000 actinobacteria strains.</title>
        <authorList>
            <person name="Klenk H.-P."/>
        </authorList>
    </citation>
    <scope>NUCLEOTIDE SEQUENCE [LARGE SCALE GENOMIC DNA]</scope>
    <source>
        <strain evidence="1 2">DSM 45784</strain>
    </source>
</reference>
<proteinExistence type="predicted"/>
<protein>
    <submittedName>
        <fullName evidence="1">Uncharacterized protein</fullName>
    </submittedName>
</protein>
<keyword evidence="2" id="KW-1185">Reference proteome</keyword>
<accession>A0A7W7GE49</accession>
<comment type="caution">
    <text evidence="1">The sequence shown here is derived from an EMBL/GenBank/DDBJ whole genome shotgun (WGS) entry which is preliminary data.</text>
</comment>
<evidence type="ECO:0000313" key="2">
    <source>
        <dbReference type="Proteomes" id="UP000542210"/>
    </source>
</evidence>
<gene>
    <name evidence="1" type="ORF">BJ982_006673</name>
</gene>
<evidence type="ECO:0000313" key="1">
    <source>
        <dbReference type="EMBL" id="MBB4705129.1"/>
    </source>
</evidence>
<organism evidence="1 2">
    <name type="scientific">Sphaerisporangium siamense</name>
    <dbReference type="NCBI Taxonomy" id="795645"/>
    <lineage>
        <taxon>Bacteria</taxon>
        <taxon>Bacillati</taxon>
        <taxon>Actinomycetota</taxon>
        <taxon>Actinomycetes</taxon>
        <taxon>Streptosporangiales</taxon>
        <taxon>Streptosporangiaceae</taxon>
        <taxon>Sphaerisporangium</taxon>
    </lineage>
</organism>